<gene>
    <name evidence="3" type="ORF">XELAEV_18027372mg</name>
</gene>
<feature type="region of interest" description="Disordered" evidence="2">
    <location>
        <begin position="1"/>
        <end position="41"/>
    </location>
</feature>
<protein>
    <submittedName>
        <fullName evidence="3">Uncharacterized protein</fullName>
    </submittedName>
</protein>
<evidence type="ECO:0000256" key="1">
    <source>
        <dbReference type="SAM" id="Coils"/>
    </source>
</evidence>
<dbReference type="Proteomes" id="UP000694892">
    <property type="component" value="Chromosome 5L"/>
</dbReference>
<organism evidence="3 4">
    <name type="scientific">Xenopus laevis</name>
    <name type="common">African clawed frog</name>
    <dbReference type="NCBI Taxonomy" id="8355"/>
    <lineage>
        <taxon>Eukaryota</taxon>
        <taxon>Metazoa</taxon>
        <taxon>Chordata</taxon>
        <taxon>Craniata</taxon>
        <taxon>Vertebrata</taxon>
        <taxon>Euteleostomi</taxon>
        <taxon>Amphibia</taxon>
        <taxon>Batrachia</taxon>
        <taxon>Anura</taxon>
        <taxon>Pipoidea</taxon>
        <taxon>Pipidae</taxon>
        <taxon>Xenopodinae</taxon>
        <taxon>Xenopus</taxon>
        <taxon>Xenopus</taxon>
    </lineage>
</organism>
<name>A0A974CXZ2_XENLA</name>
<proteinExistence type="predicted"/>
<feature type="compositionally biased region" description="Polar residues" evidence="2">
    <location>
        <begin position="27"/>
        <end position="37"/>
    </location>
</feature>
<accession>A0A974CXZ2</accession>
<evidence type="ECO:0000313" key="4">
    <source>
        <dbReference type="Proteomes" id="UP000694892"/>
    </source>
</evidence>
<dbReference type="EMBL" id="CM004474">
    <property type="protein sequence ID" value="OCT80561.1"/>
    <property type="molecule type" value="Genomic_DNA"/>
</dbReference>
<evidence type="ECO:0000256" key="2">
    <source>
        <dbReference type="SAM" id="MobiDB-lite"/>
    </source>
</evidence>
<evidence type="ECO:0000313" key="3">
    <source>
        <dbReference type="EMBL" id="OCT80561.1"/>
    </source>
</evidence>
<keyword evidence="1" id="KW-0175">Coiled coil</keyword>
<feature type="coiled-coil region" evidence="1">
    <location>
        <begin position="71"/>
        <end position="105"/>
    </location>
</feature>
<sequence length="116" mass="13050">MDKFLGPTTNMASKGPKSKLKEKKQTLEITQPESDSETTSRMEDMVHVLGPLLDQKLADIKESVSEILQQLTTQSQRMSQAEDRISTLEDNLNTAQSTIDLQQKEISILSDKVERT</sequence>
<reference evidence="4" key="1">
    <citation type="journal article" date="2016" name="Nature">
        <title>Genome evolution in the allotetraploid frog Xenopus laevis.</title>
        <authorList>
            <person name="Session A.M."/>
            <person name="Uno Y."/>
            <person name="Kwon T."/>
            <person name="Chapman J.A."/>
            <person name="Toyoda A."/>
            <person name="Takahashi S."/>
            <person name="Fukui A."/>
            <person name="Hikosaka A."/>
            <person name="Suzuki A."/>
            <person name="Kondo M."/>
            <person name="van Heeringen S.J."/>
            <person name="Quigley I."/>
            <person name="Heinz S."/>
            <person name="Ogino H."/>
            <person name="Ochi H."/>
            <person name="Hellsten U."/>
            <person name="Lyons J.B."/>
            <person name="Simakov O."/>
            <person name="Putnam N."/>
            <person name="Stites J."/>
            <person name="Kuroki Y."/>
            <person name="Tanaka T."/>
            <person name="Michiue T."/>
            <person name="Watanabe M."/>
            <person name="Bogdanovic O."/>
            <person name="Lister R."/>
            <person name="Georgiou G."/>
            <person name="Paranjpe S.S."/>
            <person name="van Kruijsbergen I."/>
            <person name="Shu S."/>
            <person name="Carlson J."/>
            <person name="Kinoshita T."/>
            <person name="Ohta Y."/>
            <person name="Mawaribuchi S."/>
            <person name="Jenkins J."/>
            <person name="Grimwood J."/>
            <person name="Schmutz J."/>
            <person name="Mitros T."/>
            <person name="Mozaffari S.V."/>
            <person name="Suzuki Y."/>
            <person name="Haramoto Y."/>
            <person name="Yamamoto T.S."/>
            <person name="Takagi C."/>
            <person name="Heald R."/>
            <person name="Miller K."/>
            <person name="Haudenschild C."/>
            <person name="Kitzman J."/>
            <person name="Nakayama T."/>
            <person name="Izutsu Y."/>
            <person name="Robert J."/>
            <person name="Fortriede J."/>
            <person name="Burns K."/>
            <person name="Lotay V."/>
            <person name="Karimi K."/>
            <person name="Yasuoka Y."/>
            <person name="Dichmann D.S."/>
            <person name="Flajnik M.F."/>
            <person name="Houston D.W."/>
            <person name="Shendure J."/>
            <person name="DuPasquier L."/>
            <person name="Vize P.D."/>
            <person name="Zorn A.M."/>
            <person name="Ito M."/>
            <person name="Marcotte E.M."/>
            <person name="Wallingford J.B."/>
            <person name="Ito Y."/>
            <person name="Asashima M."/>
            <person name="Ueno N."/>
            <person name="Matsuda Y."/>
            <person name="Veenstra G.J."/>
            <person name="Fujiyama A."/>
            <person name="Harland R.M."/>
            <person name="Taira M."/>
            <person name="Rokhsar D.S."/>
        </authorList>
    </citation>
    <scope>NUCLEOTIDE SEQUENCE [LARGE SCALE GENOMIC DNA]</scope>
    <source>
        <strain evidence="4">J</strain>
    </source>
</reference>
<dbReference type="AlphaFoldDB" id="A0A974CXZ2"/>